<dbReference type="InterPro" id="IPR050107">
    <property type="entry name" value="ABC_carbohydrate_import_ATPase"/>
</dbReference>
<keyword evidence="2" id="KW-1003">Cell membrane</keyword>
<gene>
    <name evidence="7" type="ORF">SAMN05446037_1002185</name>
</gene>
<keyword evidence="1" id="KW-0813">Transport</keyword>
<dbReference type="GO" id="GO:0005524">
    <property type="term" value="F:ATP binding"/>
    <property type="evidence" value="ECO:0007669"/>
    <property type="project" value="UniProtKB-KW"/>
</dbReference>
<dbReference type="AlphaFoldDB" id="A0A239AQK1"/>
<dbReference type="EMBL" id="FZOJ01000002">
    <property type="protein sequence ID" value="SNR97631.1"/>
    <property type="molecule type" value="Genomic_DNA"/>
</dbReference>
<accession>A0A239AQK1</accession>
<proteinExistence type="predicted"/>
<dbReference type="Proteomes" id="UP000198304">
    <property type="component" value="Unassembled WGS sequence"/>
</dbReference>
<dbReference type="Gene3D" id="3.40.50.300">
    <property type="entry name" value="P-loop containing nucleotide triphosphate hydrolases"/>
    <property type="match status" value="1"/>
</dbReference>
<dbReference type="PANTHER" id="PTHR43790:SF3">
    <property type="entry name" value="D-ALLOSE IMPORT ATP-BINDING PROTEIN ALSA-RELATED"/>
    <property type="match status" value="1"/>
</dbReference>
<evidence type="ECO:0000256" key="2">
    <source>
        <dbReference type="ARBA" id="ARBA00022475"/>
    </source>
</evidence>
<keyword evidence="4" id="KW-0067">ATP-binding</keyword>
<evidence type="ECO:0000256" key="6">
    <source>
        <dbReference type="ARBA" id="ARBA00023136"/>
    </source>
</evidence>
<keyword evidence="8" id="KW-1185">Reference proteome</keyword>
<evidence type="ECO:0000256" key="4">
    <source>
        <dbReference type="ARBA" id="ARBA00022840"/>
    </source>
</evidence>
<organism evidence="7 8">
    <name type="scientific">Anaerovirgula multivorans</name>
    <dbReference type="NCBI Taxonomy" id="312168"/>
    <lineage>
        <taxon>Bacteria</taxon>
        <taxon>Bacillati</taxon>
        <taxon>Bacillota</taxon>
        <taxon>Clostridia</taxon>
        <taxon>Peptostreptococcales</taxon>
        <taxon>Natronincolaceae</taxon>
        <taxon>Anaerovirgula</taxon>
    </lineage>
</organism>
<sequence>MENNYILEMENITKIFPRVVALENVRLKVKKGTVILGFAGLKGAGRTEVMQCIFGIAKSDQGEKIEIKSPQEDIKHKIALLTEDRKRAGLFPLL</sequence>
<dbReference type="OrthoDB" id="9806149at2"/>
<evidence type="ECO:0000313" key="8">
    <source>
        <dbReference type="Proteomes" id="UP000198304"/>
    </source>
</evidence>
<reference evidence="7 8" key="1">
    <citation type="submission" date="2017-06" db="EMBL/GenBank/DDBJ databases">
        <authorList>
            <person name="Kim H.J."/>
            <person name="Triplett B.A."/>
        </authorList>
    </citation>
    <scope>NUCLEOTIDE SEQUENCE [LARGE SCALE GENOMIC DNA]</scope>
    <source>
        <strain evidence="7 8">SCA</strain>
    </source>
</reference>
<protein>
    <submittedName>
        <fullName evidence="7">ABC transporter</fullName>
    </submittedName>
</protein>
<keyword evidence="3" id="KW-0547">Nucleotide-binding</keyword>
<dbReference type="PANTHER" id="PTHR43790">
    <property type="entry name" value="CARBOHYDRATE TRANSPORT ATP-BINDING PROTEIN MG119-RELATED"/>
    <property type="match status" value="1"/>
</dbReference>
<evidence type="ECO:0000256" key="1">
    <source>
        <dbReference type="ARBA" id="ARBA00022448"/>
    </source>
</evidence>
<keyword evidence="6" id="KW-0472">Membrane</keyword>
<keyword evidence="5" id="KW-1278">Translocase</keyword>
<dbReference type="InterPro" id="IPR027417">
    <property type="entry name" value="P-loop_NTPase"/>
</dbReference>
<evidence type="ECO:0000256" key="5">
    <source>
        <dbReference type="ARBA" id="ARBA00022967"/>
    </source>
</evidence>
<dbReference type="SUPFAM" id="SSF52540">
    <property type="entry name" value="P-loop containing nucleoside triphosphate hydrolases"/>
    <property type="match status" value="1"/>
</dbReference>
<name>A0A239AQK1_9FIRM</name>
<evidence type="ECO:0000256" key="3">
    <source>
        <dbReference type="ARBA" id="ARBA00022741"/>
    </source>
</evidence>
<evidence type="ECO:0000313" key="7">
    <source>
        <dbReference type="EMBL" id="SNR97631.1"/>
    </source>
</evidence>
<dbReference type="RefSeq" id="WP_089281373.1">
    <property type="nucleotide sequence ID" value="NZ_FZOJ01000002.1"/>
</dbReference>